<sequence length="283" mass="33009">MRVRFLLVVMVSVLLASCSSSRKVTTKKQNKKAKIVEPKPEKLPSVKQIQHVRKLERGNKSLNRHTLHYIRKYAPLAVLEMHEYKIPASITLAQGILESGNGRSQLASKSNNHFGIKCHTGWKGGRVYHDDDEKGECFRKYKYVQSSYKDHSKFLSGRRRYAGLFKLRLKDYKGWARGLKKAGYATDRKYPKKLIKIIEDYKLYEFDKFTKKDLKRGKRIAKEEDRREEPKKKKATKAQYYEVKKGDTLYSISKKFGTTVDDLKKWNNLKDNTLSIGQKLVIK</sequence>
<feature type="domain" description="LysM" evidence="6">
    <location>
        <begin position="239"/>
        <end position="282"/>
    </location>
</feature>
<evidence type="ECO:0000256" key="5">
    <source>
        <dbReference type="SAM" id="SignalP"/>
    </source>
</evidence>
<gene>
    <name evidence="7" type="ORF">ACFSRZ_03900</name>
</gene>
<evidence type="ECO:0000256" key="4">
    <source>
        <dbReference type="ARBA" id="ARBA00032108"/>
    </source>
</evidence>
<proteinExistence type="predicted"/>
<protein>
    <recommendedName>
        <fullName evidence="4">Peptidoglycan hydrolase</fullName>
    </recommendedName>
</protein>
<evidence type="ECO:0000313" key="8">
    <source>
        <dbReference type="Proteomes" id="UP001597508"/>
    </source>
</evidence>
<feature type="chain" id="PRO_5046165892" description="Peptidoglycan hydrolase" evidence="5">
    <location>
        <begin position="23"/>
        <end position="283"/>
    </location>
</feature>
<feature type="signal peptide" evidence="5">
    <location>
        <begin position="1"/>
        <end position="22"/>
    </location>
</feature>
<dbReference type="InterPro" id="IPR018392">
    <property type="entry name" value="LysM"/>
</dbReference>
<keyword evidence="8" id="KW-1185">Reference proteome</keyword>
<dbReference type="InterPro" id="IPR036779">
    <property type="entry name" value="LysM_dom_sf"/>
</dbReference>
<accession>A0ABW5LQT4</accession>
<dbReference type="InterPro" id="IPR051056">
    <property type="entry name" value="Glycosyl_Hydrolase_73"/>
</dbReference>
<dbReference type="RefSeq" id="WP_379665208.1">
    <property type="nucleotide sequence ID" value="NZ_JBHULH010000001.1"/>
</dbReference>
<reference evidence="8" key="1">
    <citation type="journal article" date="2019" name="Int. J. Syst. Evol. Microbiol.">
        <title>The Global Catalogue of Microorganisms (GCM) 10K type strain sequencing project: providing services to taxonomists for standard genome sequencing and annotation.</title>
        <authorList>
            <consortium name="The Broad Institute Genomics Platform"/>
            <consortium name="The Broad Institute Genome Sequencing Center for Infectious Disease"/>
            <person name="Wu L."/>
            <person name="Ma J."/>
        </authorList>
    </citation>
    <scope>NUCLEOTIDE SEQUENCE [LARGE SCALE GENOMIC DNA]</scope>
    <source>
        <strain evidence="8">KCTC 52127</strain>
    </source>
</reference>
<dbReference type="Proteomes" id="UP001597508">
    <property type="component" value="Unassembled WGS sequence"/>
</dbReference>
<dbReference type="Pfam" id="PF01476">
    <property type="entry name" value="LysM"/>
    <property type="match status" value="1"/>
</dbReference>
<keyword evidence="1" id="KW-0929">Antimicrobial</keyword>
<evidence type="ECO:0000313" key="7">
    <source>
        <dbReference type="EMBL" id="MFD2566501.1"/>
    </source>
</evidence>
<name>A0ABW5LQT4_9FLAO</name>
<dbReference type="InterPro" id="IPR002901">
    <property type="entry name" value="MGlyc_endo_b_GlcNAc-like_dom"/>
</dbReference>
<dbReference type="SMART" id="SM00257">
    <property type="entry name" value="LysM"/>
    <property type="match status" value="1"/>
</dbReference>
<dbReference type="PROSITE" id="PS51257">
    <property type="entry name" value="PROKAR_LIPOPROTEIN"/>
    <property type="match status" value="1"/>
</dbReference>
<dbReference type="Gene3D" id="1.10.530.10">
    <property type="match status" value="1"/>
</dbReference>
<keyword evidence="3" id="KW-0378">Hydrolase</keyword>
<dbReference type="PANTHER" id="PTHR33308">
    <property type="entry name" value="PEPTIDOGLYCAN HYDROLASE FLGJ"/>
    <property type="match status" value="1"/>
</dbReference>
<organism evidence="7 8">
    <name type="scientific">Pseudotenacibaculum haliotis</name>
    <dbReference type="NCBI Taxonomy" id="1862138"/>
    <lineage>
        <taxon>Bacteria</taxon>
        <taxon>Pseudomonadati</taxon>
        <taxon>Bacteroidota</taxon>
        <taxon>Flavobacteriia</taxon>
        <taxon>Flavobacteriales</taxon>
        <taxon>Flavobacteriaceae</taxon>
        <taxon>Pseudotenacibaculum</taxon>
    </lineage>
</organism>
<dbReference type="CDD" id="cd00118">
    <property type="entry name" value="LysM"/>
    <property type="match status" value="1"/>
</dbReference>
<evidence type="ECO:0000256" key="1">
    <source>
        <dbReference type="ARBA" id="ARBA00022529"/>
    </source>
</evidence>
<evidence type="ECO:0000256" key="2">
    <source>
        <dbReference type="ARBA" id="ARBA00022638"/>
    </source>
</evidence>
<keyword evidence="2" id="KW-0081">Bacteriolytic enzyme</keyword>
<evidence type="ECO:0000259" key="6">
    <source>
        <dbReference type="PROSITE" id="PS51782"/>
    </source>
</evidence>
<dbReference type="EMBL" id="JBHULH010000001">
    <property type="protein sequence ID" value="MFD2566501.1"/>
    <property type="molecule type" value="Genomic_DNA"/>
</dbReference>
<dbReference type="PROSITE" id="PS51782">
    <property type="entry name" value="LYSM"/>
    <property type="match status" value="1"/>
</dbReference>
<dbReference type="Pfam" id="PF01832">
    <property type="entry name" value="Glucosaminidase"/>
    <property type="match status" value="1"/>
</dbReference>
<dbReference type="Gene3D" id="3.10.350.10">
    <property type="entry name" value="LysM domain"/>
    <property type="match status" value="1"/>
</dbReference>
<evidence type="ECO:0000256" key="3">
    <source>
        <dbReference type="ARBA" id="ARBA00022801"/>
    </source>
</evidence>
<keyword evidence="5" id="KW-0732">Signal</keyword>
<dbReference type="SMART" id="SM00047">
    <property type="entry name" value="LYZ2"/>
    <property type="match status" value="1"/>
</dbReference>
<dbReference type="SUPFAM" id="SSF54106">
    <property type="entry name" value="LysM domain"/>
    <property type="match status" value="1"/>
</dbReference>
<comment type="caution">
    <text evidence="7">The sequence shown here is derived from an EMBL/GenBank/DDBJ whole genome shotgun (WGS) entry which is preliminary data.</text>
</comment>
<dbReference type="PANTHER" id="PTHR33308:SF9">
    <property type="entry name" value="PEPTIDOGLYCAN HYDROLASE FLGJ"/>
    <property type="match status" value="1"/>
</dbReference>